<feature type="transmembrane region" description="Helical" evidence="7">
    <location>
        <begin position="180"/>
        <end position="202"/>
    </location>
</feature>
<keyword evidence="5 7" id="KW-1133">Transmembrane helix</keyword>
<feature type="transmembrane region" description="Helical" evidence="7">
    <location>
        <begin position="77"/>
        <end position="99"/>
    </location>
</feature>
<accession>A0A7W2EEB9</accession>
<protein>
    <submittedName>
        <fullName evidence="8">Urea transporter</fullName>
    </submittedName>
</protein>
<keyword evidence="3" id="KW-1003">Cell membrane</keyword>
<organism evidence="8 9">
    <name type="scientific">Rugamonas fusca</name>
    <dbReference type="NCBI Taxonomy" id="2758568"/>
    <lineage>
        <taxon>Bacteria</taxon>
        <taxon>Pseudomonadati</taxon>
        <taxon>Pseudomonadota</taxon>
        <taxon>Betaproteobacteria</taxon>
        <taxon>Burkholderiales</taxon>
        <taxon>Oxalobacteraceae</taxon>
        <taxon>Telluria group</taxon>
        <taxon>Rugamonas</taxon>
    </lineage>
</organism>
<comment type="subcellular location">
    <subcellularLocation>
        <location evidence="1">Cell membrane</location>
        <topology evidence="1">Multi-pass membrane protein</topology>
    </subcellularLocation>
</comment>
<name>A0A7W2EEB9_9BURK</name>
<feature type="transmembrane region" description="Helical" evidence="7">
    <location>
        <begin position="147"/>
        <end position="173"/>
    </location>
</feature>
<dbReference type="Pfam" id="PF03253">
    <property type="entry name" value="UT"/>
    <property type="match status" value="1"/>
</dbReference>
<dbReference type="Proteomes" id="UP000566711">
    <property type="component" value="Unassembled WGS sequence"/>
</dbReference>
<feature type="transmembrane region" description="Helical" evidence="7">
    <location>
        <begin position="208"/>
        <end position="227"/>
    </location>
</feature>
<keyword evidence="6 7" id="KW-0472">Membrane</keyword>
<dbReference type="PANTHER" id="PTHR10464:SF4">
    <property type="entry name" value="UREA TRANSPORTER"/>
    <property type="match status" value="1"/>
</dbReference>
<evidence type="ECO:0000256" key="6">
    <source>
        <dbReference type="ARBA" id="ARBA00023136"/>
    </source>
</evidence>
<evidence type="ECO:0000256" key="1">
    <source>
        <dbReference type="ARBA" id="ARBA00004651"/>
    </source>
</evidence>
<evidence type="ECO:0000313" key="8">
    <source>
        <dbReference type="EMBL" id="MBA5604334.1"/>
    </source>
</evidence>
<reference evidence="8 9" key="1">
    <citation type="submission" date="2020-07" db="EMBL/GenBank/DDBJ databases">
        <title>Novel species isolated from subtropical streams in China.</title>
        <authorList>
            <person name="Lu H."/>
        </authorList>
    </citation>
    <scope>NUCLEOTIDE SEQUENCE [LARGE SCALE GENOMIC DNA]</scope>
    <source>
        <strain evidence="8 9">FT3S</strain>
    </source>
</reference>
<comment type="similarity">
    <text evidence="2">Belongs to the urea transporter family.</text>
</comment>
<dbReference type="RefSeq" id="WP_182213823.1">
    <property type="nucleotide sequence ID" value="NZ_JACEZS010000001.1"/>
</dbReference>
<dbReference type="PANTHER" id="PTHR10464">
    <property type="entry name" value="UREA TRANSPORTER"/>
    <property type="match status" value="1"/>
</dbReference>
<dbReference type="GO" id="GO:0005886">
    <property type="term" value="C:plasma membrane"/>
    <property type="evidence" value="ECO:0007669"/>
    <property type="project" value="UniProtKB-SubCell"/>
</dbReference>
<keyword evidence="4 7" id="KW-0812">Transmembrane</keyword>
<feature type="transmembrane region" description="Helical" evidence="7">
    <location>
        <begin position="239"/>
        <end position="269"/>
    </location>
</feature>
<evidence type="ECO:0000313" key="9">
    <source>
        <dbReference type="Proteomes" id="UP000566711"/>
    </source>
</evidence>
<dbReference type="InterPro" id="IPR004937">
    <property type="entry name" value="Urea_transporter"/>
</dbReference>
<evidence type="ECO:0000256" key="7">
    <source>
        <dbReference type="SAM" id="Phobius"/>
    </source>
</evidence>
<keyword evidence="9" id="KW-1185">Reference proteome</keyword>
<comment type="caution">
    <text evidence="8">The sequence shown here is derived from an EMBL/GenBank/DDBJ whole genome shotgun (WGS) entry which is preliminary data.</text>
</comment>
<evidence type="ECO:0000256" key="5">
    <source>
        <dbReference type="ARBA" id="ARBA00022989"/>
    </source>
</evidence>
<dbReference type="GO" id="GO:0015204">
    <property type="term" value="F:urea transmembrane transporter activity"/>
    <property type="evidence" value="ECO:0007669"/>
    <property type="project" value="InterPro"/>
</dbReference>
<proteinExistence type="inferred from homology"/>
<dbReference type="AlphaFoldDB" id="A0A7W2EEB9"/>
<feature type="transmembrane region" description="Helical" evidence="7">
    <location>
        <begin position="111"/>
        <end position="132"/>
    </location>
</feature>
<dbReference type="PROSITE" id="PS51257">
    <property type="entry name" value="PROKAR_LIPOPROTEIN"/>
    <property type="match status" value="1"/>
</dbReference>
<evidence type="ECO:0000256" key="2">
    <source>
        <dbReference type="ARBA" id="ARBA00005914"/>
    </source>
</evidence>
<evidence type="ECO:0000256" key="3">
    <source>
        <dbReference type="ARBA" id="ARBA00022475"/>
    </source>
</evidence>
<dbReference type="EMBL" id="JACEZS010000001">
    <property type="protein sequence ID" value="MBA5604334.1"/>
    <property type="molecule type" value="Genomic_DNA"/>
</dbReference>
<dbReference type="InterPro" id="IPR029020">
    <property type="entry name" value="Ammonium/urea_transptr"/>
</dbReference>
<gene>
    <name evidence="8" type="ORF">H3H36_03030</name>
</gene>
<dbReference type="Gene3D" id="1.10.3430.10">
    <property type="entry name" value="Ammonium transporter AmtB like domains"/>
    <property type="match status" value="1"/>
</dbReference>
<evidence type="ECO:0000256" key="4">
    <source>
        <dbReference type="ARBA" id="ARBA00022692"/>
    </source>
</evidence>
<sequence length="278" mass="28280">MRAPLAGIGQIYFQSSPLFGALLLGCLYLTAPALAAGCLLGVGAASGTAWALDFPRAEREAGTYGFNGALGGTGLCVFWQCNVALLCWITLTGIVTALLSRAMTRRGWPPLTFPFVLVMWLSGATGPALGLAPHGTGAVAGCGMAPLAYVFCAIGQASFVGLAALGMLLCAALARGRWQLGAWSLGGAALAWGAMALAPLVAPAMPPAAMATGAGVNSALALLGLSVHERHWRWRCAGGVASIALCAACAALGVDFYTLPFVLSVWLVLALTSKKDVA</sequence>